<evidence type="ECO:0000256" key="6">
    <source>
        <dbReference type="ARBA" id="ARBA00022927"/>
    </source>
</evidence>
<keyword evidence="6" id="KW-0653">Protein transport</keyword>
<feature type="compositionally biased region" description="Polar residues" evidence="9">
    <location>
        <begin position="1"/>
        <end position="13"/>
    </location>
</feature>
<feature type="transmembrane region" description="Helical" evidence="10">
    <location>
        <begin position="464"/>
        <end position="486"/>
    </location>
</feature>
<proteinExistence type="inferred from homology"/>
<dbReference type="InterPro" id="IPR004648">
    <property type="entry name" value="Oligpept_transpt"/>
</dbReference>
<evidence type="ECO:0000256" key="3">
    <source>
        <dbReference type="ARBA" id="ARBA00022448"/>
    </source>
</evidence>
<gene>
    <name evidence="11" type="ORF">K457DRAFT_18443</name>
</gene>
<dbReference type="GO" id="GO:0035673">
    <property type="term" value="F:oligopeptide transmembrane transporter activity"/>
    <property type="evidence" value="ECO:0007669"/>
    <property type="project" value="InterPro"/>
</dbReference>
<feature type="transmembrane region" description="Helical" evidence="10">
    <location>
        <begin position="170"/>
        <end position="188"/>
    </location>
</feature>
<feature type="transmembrane region" description="Helical" evidence="10">
    <location>
        <begin position="274"/>
        <end position="293"/>
    </location>
</feature>
<dbReference type="AlphaFoldDB" id="A0A197JXN4"/>
<feature type="transmembrane region" description="Helical" evidence="10">
    <location>
        <begin position="437"/>
        <end position="458"/>
    </location>
</feature>
<evidence type="ECO:0000256" key="8">
    <source>
        <dbReference type="ARBA" id="ARBA00023136"/>
    </source>
</evidence>
<evidence type="ECO:0000313" key="12">
    <source>
        <dbReference type="Proteomes" id="UP000078512"/>
    </source>
</evidence>
<feature type="transmembrane region" description="Helical" evidence="10">
    <location>
        <begin position="695"/>
        <end position="717"/>
    </location>
</feature>
<evidence type="ECO:0000256" key="2">
    <source>
        <dbReference type="ARBA" id="ARBA00008807"/>
    </source>
</evidence>
<feature type="transmembrane region" description="Helical" evidence="10">
    <location>
        <begin position="547"/>
        <end position="569"/>
    </location>
</feature>
<feature type="region of interest" description="Disordered" evidence="9">
    <location>
        <begin position="1"/>
        <end position="39"/>
    </location>
</feature>
<evidence type="ECO:0000256" key="5">
    <source>
        <dbReference type="ARBA" id="ARBA00022856"/>
    </source>
</evidence>
<evidence type="ECO:0000256" key="9">
    <source>
        <dbReference type="SAM" id="MobiDB-lite"/>
    </source>
</evidence>
<evidence type="ECO:0000256" key="7">
    <source>
        <dbReference type="ARBA" id="ARBA00022989"/>
    </source>
</evidence>
<dbReference type="OrthoDB" id="9986677at2759"/>
<organism evidence="11 12">
    <name type="scientific">Linnemannia elongata AG-77</name>
    <dbReference type="NCBI Taxonomy" id="1314771"/>
    <lineage>
        <taxon>Eukaryota</taxon>
        <taxon>Fungi</taxon>
        <taxon>Fungi incertae sedis</taxon>
        <taxon>Mucoromycota</taxon>
        <taxon>Mortierellomycotina</taxon>
        <taxon>Mortierellomycetes</taxon>
        <taxon>Mortierellales</taxon>
        <taxon>Mortierellaceae</taxon>
        <taxon>Linnemannia</taxon>
    </lineage>
</organism>
<feature type="transmembrane region" description="Helical" evidence="10">
    <location>
        <begin position="665"/>
        <end position="683"/>
    </location>
</feature>
<keyword evidence="8 10" id="KW-0472">Membrane</keyword>
<feature type="transmembrane region" description="Helical" evidence="10">
    <location>
        <begin position="66"/>
        <end position="86"/>
    </location>
</feature>
<keyword evidence="12" id="KW-1185">Reference proteome</keyword>
<feature type="transmembrane region" description="Helical" evidence="10">
    <location>
        <begin position="305"/>
        <end position="327"/>
    </location>
</feature>
<keyword evidence="5" id="KW-0571">Peptide transport</keyword>
<comment type="subcellular location">
    <subcellularLocation>
        <location evidence="1">Membrane</location>
        <topology evidence="1">Multi-pass membrane protein</topology>
    </subcellularLocation>
</comment>
<feature type="transmembrane region" description="Helical" evidence="10">
    <location>
        <begin position="381"/>
        <end position="403"/>
    </location>
</feature>
<dbReference type="PANTHER" id="PTHR22601">
    <property type="entry name" value="ISP4 LIKE PROTEIN"/>
    <property type="match status" value="1"/>
</dbReference>
<keyword evidence="3" id="KW-0813">Transport</keyword>
<feature type="transmembrane region" description="Helical" evidence="10">
    <location>
        <begin position="139"/>
        <end position="158"/>
    </location>
</feature>
<feature type="transmembrane region" description="Helical" evidence="10">
    <location>
        <begin position="194"/>
        <end position="216"/>
    </location>
</feature>
<feature type="transmembrane region" description="Helical" evidence="10">
    <location>
        <begin position="236"/>
        <end position="254"/>
    </location>
</feature>
<feature type="transmembrane region" description="Helical" evidence="10">
    <location>
        <begin position="93"/>
        <end position="119"/>
    </location>
</feature>
<comment type="similarity">
    <text evidence="2">Belongs to the oligopeptide OPT transporter family.</text>
</comment>
<sequence>MNEISSPTETTFSKAEYFDDKDSNNDPESSVDMSEEYEGQNSSVEAVRLVVPVTDDTTLVAITFRYWVLSTFFAIIGAVVQQYYFYRTTSGTFSIFFVNLASYAMGKFMAQVLPTGSFAVRKVAFSLNPGPFNIKEHTLIGITVSTAASAAYAIDILSATDLYLNYRINALGSLLLILTTQCIGYGMAGVLRKYLVYPAEMVWWSNLVQVVFYNAIHNTDEFKTRKMIRGWSYMKFFWVFCIGMFLYEFIPQYLAPLLVFFDWACWISPFNRDVWAIFSSISGGGVLALSFDWNSIGGSTMYYPLAAQLANYGGMIFNYWVILPIMWLTNALGTRKYGRPLTSRLFHENGTRFDINAVLNSDYSLDVVKYDAGTPAVMTPLYALVFFISFVSLSGCVSHIVCFHGASIVSNWKRAVGGEDDDVHTRMMRVYPEVPQLWYAAFYLIMAVLAIFVCETYIKQLPWWGLLVALAIGWVLTLPICAMTAITGFGPGLNVITELVCGYILPGKPIANMTFKCYGYMSMYQCQILLSDLKLGHYMKIPPRSMFIGQFWGTLVGSCFNYLTMILIIDSQREVLNGNSADPNGLWTGQRVETFWGSGLIYGALGPARMFASSGRYGFVYYGLLVGAVIPLILWILSKAFPRVSWSNLNVSIIAGGMSAFPNGYTMSILSGLICCLVFRFYIFRYHKGWWQKYALILASSLDTGAAFTGLVIFLFLGGGISAKMQVEVPSWWFNHYTPEGNNAPYLSPDRCGAFNGQWTGGSGL</sequence>
<name>A0A197JXN4_9FUNG</name>
<dbReference type="Pfam" id="PF03169">
    <property type="entry name" value="OPT"/>
    <property type="match status" value="1"/>
</dbReference>
<dbReference type="GO" id="GO:0016020">
    <property type="term" value="C:membrane"/>
    <property type="evidence" value="ECO:0007669"/>
    <property type="project" value="UniProtKB-SubCell"/>
</dbReference>
<accession>A0A197JXN4</accession>
<dbReference type="Proteomes" id="UP000078512">
    <property type="component" value="Unassembled WGS sequence"/>
</dbReference>
<evidence type="ECO:0000256" key="10">
    <source>
        <dbReference type="SAM" id="Phobius"/>
    </source>
</evidence>
<evidence type="ECO:0000256" key="1">
    <source>
        <dbReference type="ARBA" id="ARBA00004141"/>
    </source>
</evidence>
<protein>
    <submittedName>
        <fullName evidence="11">OPT superfamily oligopeptide transporter</fullName>
    </submittedName>
</protein>
<evidence type="ECO:0000313" key="11">
    <source>
        <dbReference type="EMBL" id="OAQ30087.1"/>
    </source>
</evidence>
<dbReference type="NCBIfam" id="TIGR00728">
    <property type="entry name" value="OPT_sfam"/>
    <property type="match status" value="1"/>
</dbReference>
<dbReference type="InterPro" id="IPR004813">
    <property type="entry name" value="OPT"/>
</dbReference>
<dbReference type="EMBL" id="KV442037">
    <property type="protein sequence ID" value="OAQ30087.1"/>
    <property type="molecule type" value="Genomic_DNA"/>
</dbReference>
<keyword evidence="7 10" id="KW-1133">Transmembrane helix</keyword>
<reference evidence="11 12" key="1">
    <citation type="submission" date="2016-05" db="EMBL/GenBank/DDBJ databases">
        <title>Genome sequencing reveals origins of a unique bacterial endosymbiosis in the earliest lineages of terrestrial Fungi.</title>
        <authorList>
            <consortium name="DOE Joint Genome Institute"/>
            <person name="Uehling J."/>
            <person name="Gryganskyi A."/>
            <person name="Hameed K."/>
            <person name="Tschaplinski T."/>
            <person name="Misztal P."/>
            <person name="Wu S."/>
            <person name="Desiro A."/>
            <person name="Vande Pol N."/>
            <person name="Du Z.-Y."/>
            <person name="Zienkiewicz A."/>
            <person name="Zienkiewicz K."/>
            <person name="Morin E."/>
            <person name="Tisserant E."/>
            <person name="Splivallo R."/>
            <person name="Hainaut M."/>
            <person name="Henrissat B."/>
            <person name="Ohm R."/>
            <person name="Kuo A."/>
            <person name="Yan J."/>
            <person name="Lipzen A."/>
            <person name="Nolan M."/>
            <person name="Labutti K."/>
            <person name="Barry K."/>
            <person name="Goldstein A."/>
            <person name="Labbe J."/>
            <person name="Schadt C."/>
            <person name="Tuskan G."/>
            <person name="Grigoriev I."/>
            <person name="Martin F."/>
            <person name="Vilgalys R."/>
            <person name="Bonito G."/>
        </authorList>
    </citation>
    <scope>NUCLEOTIDE SEQUENCE [LARGE SCALE GENOMIC DNA]</scope>
    <source>
        <strain evidence="11 12">AG-77</strain>
    </source>
</reference>
<keyword evidence="4 10" id="KW-0812">Transmembrane</keyword>
<feature type="transmembrane region" description="Helical" evidence="10">
    <location>
        <begin position="619"/>
        <end position="637"/>
    </location>
</feature>
<dbReference type="NCBIfam" id="TIGR00727">
    <property type="entry name" value="ISP4_OPT"/>
    <property type="match status" value="1"/>
</dbReference>
<dbReference type="GO" id="GO:0015031">
    <property type="term" value="P:protein transport"/>
    <property type="evidence" value="ECO:0007669"/>
    <property type="project" value="UniProtKB-KW"/>
</dbReference>
<evidence type="ECO:0000256" key="4">
    <source>
        <dbReference type="ARBA" id="ARBA00022692"/>
    </source>
</evidence>